<evidence type="ECO:0000256" key="1">
    <source>
        <dbReference type="SAM" id="SignalP"/>
    </source>
</evidence>
<keyword evidence="3" id="KW-1185">Reference proteome</keyword>
<gene>
    <name evidence="2" type="ORF">PQR62_17915</name>
</gene>
<feature type="chain" id="PRO_5045734885" description="Lipoprotein transmembrane" evidence="1">
    <location>
        <begin position="41"/>
        <end position="271"/>
    </location>
</feature>
<keyword evidence="1" id="KW-0732">Signal</keyword>
<evidence type="ECO:0008006" key="4">
    <source>
        <dbReference type="Google" id="ProtNLM"/>
    </source>
</evidence>
<dbReference type="EMBL" id="JAQQFM010000007">
    <property type="protein sequence ID" value="MFL9926158.1"/>
    <property type="molecule type" value="Genomic_DNA"/>
</dbReference>
<accession>A0ABW9AEE8</accession>
<organism evidence="2 3">
    <name type="scientific">Herbaspirillum lusitanum</name>
    <dbReference type="NCBI Taxonomy" id="213312"/>
    <lineage>
        <taxon>Bacteria</taxon>
        <taxon>Pseudomonadati</taxon>
        <taxon>Pseudomonadota</taxon>
        <taxon>Betaproteobacteria</taxon>
        <taxon>Burkholderiales</taxon>
        <taxon>Oxalobacteraceae</taxon>
        <taxon>Herbaspirillum</taxon>
    </lineage>
</organism>
<dbReference type="RefSeq" id="WP_408159351.1">
    <property type="nucleotide sequence ID" value="NZ_JAQQFM010000007.1"/>
</dbReference>
<evidence type="ECO:0000313" key="2">
    <source>
        <dbReference type="EMBL" id="MFL9926158.1"/>
    </source>
</evidence>
<protein>
    <recommendedName>
        <fullName evidence="4">Lipoprotein transmembrane</fullName>
    </recommendedName>
</protein>
<sequence length="271" mass="29257">MSDLIARSACLRASKTALSSALLAVLLGLLSMAPAGHAMAADNSAVAGKRILYVTRLKLAADASERHKELQQKGLASDAKVRSHLEAMGASVTLADQSAAPADAEKYDLVVLSSVVQSRELADTAYKNVRVPLLTWENDLYDSLRLTGRHKGEVYGEVEKEHYIRIVNAPHPMAAGLPNGKTYVYPRDTSMGWGTPARSAIVIATLPGELDKAVIFGYEKGATMDYDFVAPARRVAFFLDNLTFDQLTPIGLQLFDAAVNWALTAPPAMRN</sequence>
<dbReference type="Proteomes" id="UP001629246">
    <property type="component" value="Unassembled WGS sequence"/>
</dbReference>
<evidence type="ECO:0000313" key="3">
    <source>
        <dbReference type="Proteomes" id="UP001629246"/>
    </source>
</evidence>
<feature type="signal peptide" evidence="1">
    <location>
        <begin position="1"/>
        <end position="40"/>
    </location>
</feature>
<comment type="caution">
    <text evidence="2">The sequence shown here is derived from an EMBL/GenBank/DDBJ whole genome shotgun (WGS) entry which is preliminary data.</text>
</comment>
<proteinExistence type="predicted"/>
<name>A0ABW9AEE8_9BURK</name>
<reference evidence="2 3" key="1">
    <citation type="journal article" date="2024" name="Chem. Sci.">
        <title>Discovery of megapolipeptins by genome mining of a Burkholderiales bacteria collection.</title>
        <authorList>
            <person name="Paulo B.S."/>
            <person name="Recchia M.J.J."/>
            <person name="Lee S."/>
            <person name="Fergusson C.H."/>
            <person name="Romanowski S.B."/>
            <person name="Hernandez A."/>
            <person name="Krull N."/>
            <person name="Liu D.Y."/>
            <person name="Cavanagh H."/>
            <person name="Bos A."/>
            <person name="Gray C.A."/>
            <person name="Murphy B.T."/>
            <person name="Linington R.G."/>
            <person name="Eustaquio A.S."/>
        </authorList>
    </citation>
    <scope>NUCLEOTIDE SEQUENCE [LARGE SCALE GENOMIC DNA]</scope>
    <source>
        <strain evidence="2 3">RL21-008-BIB-A</strain>
    </source>
</reference>